<protein>
    <submittedName>
        <fullName evidence="1">Uncharacterized protein</fullName>
    </submittedName>
</protein>
<proteinExistence type="predicted"/>
<comment type="caution">
    <text evidence="1">The sequence shown here is derived from an EMBL/GenBank/DDBJ whole genome shotgun (WGS) entry which is preliminary data.</text>
</comment>
<evidence type="ECO:0000313" key="2">
    <source>
        <dbReference type="Proteomes" id="UP001223072"/>
    </source>
</evidence>
<dbReference type="Proteomes" id="UP001223072">
    <property type="component" value="Unassembled WGS sequence"/>
</dbReference>
<organism evidence="1 2">
    <name type="scientific">Streptomyces turgidiscabies</name>
    <dbReference type="NCBI Taxonomy" id="85558"/>
    <lineage>
        <taxon>Bacteria</taxon>
        <taxon>Bacillati</taxon>
        <taxon>Actinomycetota</taxon>
        <taxon>Actinomycetes</taxon>
        <taxon>Kitasatosporales</taxon>
        <taxon>Streptomycetaceae</taxon>
        <taxon>Streptomyces</taxon>
    </lineage>
</organism>
<evidence type="ECO:0000313" key="1">
    <source>
        <dbReference type="EMBL" id="MDQ0934954.1"/>
    </source>
</evidence>
<name>A0ABU0RSI1_9ACTN</name>
<sequence>MSIVTAPLRARARPSITALLFSVMDVRARMLPLNWEVVSMVAELPTCQNTLHAFAPLMKATTLPGAVIRVDGIWKMKTASGLFWPSRVTVPVMFSVDEAV</sequence>
<dbReference type="EMBL" id="JAUSZS010000004">
    <property type="protein sequence ID" value="MDQ0934954.1"/>
    <property type="molecule type" value="Genomic_DNA"/>
</dbReference>
<gene>
    <name evidence="1" type="ORF">QFZ49_004894</name>
</gene>
<keyword evidence="2" id="KW-1185">Reference proteome</keyword>
<accession>A0ABU0RSI1</accession>
<reference evidence="1 2" key="1">
    <citation type="submission" date="2023-07" db="EMBL/GenBank/DDBJ databases">
        <title>Comparative genomics of wheat-associated soil bacteria to identify genetic determinants of phenazine resistance.</title>
        <authorList>
            <person name="Mouncey N."/>
        </authorList>
    </citation>
    <scope>NUCLEOTIDE SEQUENCE [LARGE SCALE GENOMIC DNA]</scope>
    <source>
        <strain evidence="1 2">W2I16</strain>
    </source>
</reference>